<reference evidence="6 7" key="1">
    <citation type="submission" date="2017-07" db="EMBL/GenBank/DDBJ databases">
        <title>Leptospira spp. isolated from tropical soils.</title>
        <authorList>
            <person name="Thibeaux R."/>
            <person name="Iraola G."/>
            <person name="Ferres I."/>
            <person name="Bierque E."/>
            <person name="Girault D."/>
            <person name="Soupe-Gilbert M.-E."/>
            <person name="Picardeau M."/>
            <person name="Goarant C."/>
        </authorList>
    </citation>
    <scope>NUCLEOTIDE SEQUENCE [LARGE SCALE GENOMIC DNA]</scope>
    <source>
        <strain evidence="6 7">MCA1-C-A1</strain>
    </source>
</reference>
<dbReference type="InterPro" id="IPR035986">
    <property type="entry name" value="PKD_dom_sf"/>
</dbReference>
<dbReference type="SMART" id="SM00191">
    <property type="entry name" value="Int_alpha"/>
    <property type="match status" value="4"/>
</dbReference>
<gene>
    <name evidence="6" type="ORF">CH357_14270</name>
</gene>
<dbReference type="Gene3D" id="2.60.40.10">
    <property type="entry name" value="Immunoglobulins"/>
    <property type="match status" value="2"/>
</dbReference>
<dbReference type="InterPro" id="IPR013519">
    <property type="entry name" value="Int_alpha_beta-p"/>
</dbReference>
<evidence type="ECO:0000313" key="6">
    <source>
        <dbReference type="EMBL" id="PJZ24748.1"/>
    </source>
</evidence>
<evidence type="ECO:0000256" key="3">
    <source>
        <dbReference type="ARBA" id="ARBA00023180"/>
    </source>
</evidence>
<dbReference type="InterPro" id="IPR013783">
    <property type="entry name" value="Ig-like_fold"/>
</dbReference>
<dbReference type="Proteomes" id="UP000232196">
    <property type="component" value="Unassembled WGS sequence"/>
</dbReference>
<organism evidence="6 7">
    <name type="scientific">Leptospira hartskeerlii</name>
    <dbReference type="NCBI Taxonomy" id="2023177"/>
    <lineage>
        <taxon>Bacteria</taxon>
        <taxon>Pseudomonadati</taxon>
        <taxon>Spirochaetota</taxon>
        <taxon>Spirochaetia</taxon>
        <taxon>Leptospirales</taxon>
        <taxon>Leptospiraceae</taxon>
        <taxon>Leptospira</taxon>
    </lineage>
</organism>
<dbReference type="OrthoDB" id="9782766at2"/>
<dbReference type="Gene3D" id="2.130.10.130">
    <property type="entry name" value="Integrin alpha, N-terminal"/>
    <property type="match status" value="3"/>
</dbReference>
<evidence type="ECO:0000256" key="4">
    <source>
        <dbReference type="SAM" id="SignalP"/>
    </source>
</evidence>
<keyword evidence="7" id="KW-1185">Reference proteome</keyword>
<dbReference type="AlphaFoldDB" id="A0A2M9XAM7"/>
<keyword evidence="2" id="KW-0677">Repeat</keyword>
<dbReference type="PANTHER" id="PTHR36220">
    <property type="entry name" value="UNNAMED PRODUCT"/>
    <property type="match status" value="1"/>
</dbReference>
<name>A0A2M9XAM7_9LEPT</name>
<feature type="signal peptide" evidence="4">
    <location>
        <begin position="1"/>
        <end position="17"/>
    </location>
</feature>
<accession>A0A2M9XAM7</accession>
<dbReference type="InterPro" id="IPR000601">
    <property type="entry name" value="PKD_dom"/>
</dbReference>
<dbReference type="SMART" id="SM00089">
    <property type="entry name" value="PKD"/>
    <property type="match status" value="2"/>
</dbReference>
<protein>
    <recommendedName>
        <fullName evidence="5">PKD/Chitinase domain-containing protein</fullName>
    </recommendedName>
</protein>
<dbReference type="InterPro" id="IPR022409">
    <property type="entry name" value="PKD/Chitinase_dom"/>
</dbReference>
<feature type="domain" description="PKD/Chitinase" evidence="5">
    <location>
        <begin position="146"/>
        <end position="230"/>
    </location>
</feature>
<comment type="caution">
    <text evidence="6">The sequence shown here is derived from an EMBL/GenBank/DDBJ whole genome shotgun (WGS) entry which is preliminary data.</text>
</comment>
<dbReference type="InterPro" id="IPR028994">
    <property type="entry name" value="Integrin_alpha_N"/>
</dbReference>
<evidence type="ECO:0000259" key="5">
    <source>
        <dbReference type="SMART" id="SM00089"/>
    </source>
</evidence>
<dbReference type="EMBL" id="NPDN01000007">
    <property type="protein sequence ID" value="PJZ24748.1"/>
    <property type="molecule type" value="Genomic_DNA"/>
</dbReference>
<evidence type="ECO:0000256" key="2">
    <source>
        <dbReference type="ARBA" id="ARBA00022737"/>
    </source>
</evidence>
<dbReference type="CDD" id="cd00146">
    <property type="entry name" value="PKD"/>
    <property type="match status" value="1"/>
</dbReference>
<proteinExistence type="predicted"/>
<dbReference type="RefSeq" id="WP_100707444.1">
    <property type="nucleotide sequence ID" value="NZ_NPDL01000006.1"/>
</dbReference>
<keyword evidence="1 4" id="KW-0732">Signal</keyword>
<feature type="chain" id="PRO_5014864241" description="PKD/Chitinase domain-containing protein" evidence="4">
    <location>
        <begin position="18"/>
        <end position="931"/>
    </location>
</feature>
<sequence length="931" mass="96012">MKTKLALILLISLNSFCSGTNSGLSALAAFFGLPQTPSYGNVQFAVNVASSLTKVTVTVTGPGISTPIVQDLVKIGNTWQGIIGQIPAGTDRTFSGEGFNASNVLIQQGQVTGVTISANSITNILLVLSETNPAPPFSNAAPIIDSLVASTNQVAPSSSINLNSTVHDPNPSDTLTYLWSATGGSFNNSNILNPVWTSPSTPGQYTITLTVSDQLGASSSLSFTADVQVGYGTGYGSINVGSNSSPFVSNVISNPSSIAPGASTNITLTAFDPDGNTISYSWSSSCAGSFNDPNTQNPVFTASSSASLGPCTLSVSLSDGNGGSNLGSFTIQISQTQTVNLAPQILSSFQTALALDPSGSMVFRVTATDPENTPLSFSWNSSSGVVGTPTNTVNGNLTTSEIVWTAPTCGSNLQVSVTITDGDGNSAVLNYLPVNINGAPTCVLGLWSQQAYIKASNSEADDNFGRSWALSGDTIVVGAPLEDSNQTTITNGSNPGSSDNSASASGAVYVYIRNGNTWTQQAILKPSNSEESDLFGFAVSISGDTIVASAIQEDSNQNYITNGSSASSDNSMTFAGAVYVFVRNGNTWAQQAYIKPSNPSEFDSFGNSIAIQGDTLVVGCHNESSAQNTISNGQPAPNDDSLNHSGAVYVYKRTGSTWVEEAYIKASNPDNGDYFGYSVAISGDTIAVGSQGEDSNQNYITNGSSGSSDNSLSQAGAVYTFTRTGNIWAPEAYIKPSNPDAYDVFGTAVAIYGDTIAVGATGEASNQNSISSGTNASSDNSSTYSGAVYVFARSGGLWSQQAYLKASNSSPNNIFGAAISIYGDTIAVGGLDSSAQTTISYGNTASSDNSAQYAGAAYIFERNGISWSQAAYIKAPNANAYDFFGGVCLDGNSLLVSAYRESSSENTITNGVYGSADNSAQYAGAAYVFTR</sequence>
<feature type="domain" description="PKD/Chitinase" evidence="5">
    <location>
        <begin position="248"/>
        <end position="336"/>
    </location>
</feature>
<keyword evidence="3" id="KW-0325">Glycoprotein</keyword>
<dbReference type="PANTHER" id="PTHR36220:SF1">
    <property type="entry name" value="GAMMA TUBULIN COMPLEX COMPONENT C-TERMINAL DOMAIN-CONTAINING PROTEIN"/>
    <property type="match status" value="1"/>
</dbReference>
<dbReference type="Pfam" id="PF18911">
    <property type="entry name" value="PKD_4"/>
    <property type="match status" value="1"/>
</dbReference>
<evidence type="ECO:0000313" key="7">
    <source>
        <dbReference type="Proteomes" id="UP000232196"/>
    </source>
</evidence>
<dbReference type="Pfam" id="PF14312">
    <property type="entry name" value="FG-GAP_2"/>
    <property type="match status" value="6"/>
</dbReference>
<evidence type="ECO:0000256" key="1">
    <source>
        <dbReference type="ARBA" id="ARBA00022729"/>
    </source>
</evidence>
<dbReference type="InterPro" id="IPR013517">
    <property type="entry name" value="FG-GAP"/>
</dbReference>
<dbReference type="SUPFAM" id="SSF49299">
    <property type="entry name" value="PKD domain"/>
    <property type="match status" value="1"/>
</dbReference>